<dbReference type="AlphaFoldDB" id="A0A8J3EPX4"/>
<sequence>MDNVISELLKERDALRARIRDHERKAYEMRQTLKSLDATLIHLGHTGPGFEDPAKRKLTDGLFYSGELPRMLMRVLRANPDGLTLRKMTEQVCAEKGWELDDARFYGAVSSKVSRNLDKYKKRGLVELYDGAWRLSAANTQPNPG</sequence>
<evidence type="ECO:0000313" key="2">
    <source>
        <dbReference type="EMBL" id="GGH93057.1"/>
    </source>
</evidence>
<gene>
    <name evidence="3" type="ORF">FF098_001970</name>
    <name evidence="2" type="ORF">GCM10011355_04000</name>
</gene>
<reference evidence="3 5" key="2">
    <citation type="submission" date="2020-02" db="EMBL/GenBank/DDBJ databases">
        <title>Genome sequence of Parvularcula flava strain NH6-79.</title>
        <authorList>
            <person name="Abdul Karim M.H."/>
            <person name="Lam M.Q."/>
            <person name="Chen S.J."/>
            <person name="Yahya A."/>
            <person name="Shahir S."/>
            <person name="Shamsir M.S."/>
            <person name="Chong C.S."/>
        </authorList>
    </citation>
    <scope>NUCLEOTIDE SEQUENCE [LARGE SCALE GENOMIC DNA]</scope>
    <source>
        <strain evidence="3 5">NH6-79</strain>
    </source>
</reference>
<evidence type="ECO:0000313" key="4">
    <source>
        <dbReference type="Proteomes" id="UP000621856"/>
    </source>
</evidence>
<protein>
    <submittedName>
        <fullName evidence="2">Uncharacterized protein</fullName>
    </submittedName>
</protein>
<feature type="coiled-coil region" evidence="1">
    <location>
        <begin position="5"/>
        <end position="32"/>
    </location>
</feature>
<keyword evidence="5" id="KW-1185">Reference proteome</keyword>
<evidence type="ECO:0000313" key="5">
    <source>
        <dbReference type="Proteomes" id="UP000818603"/>
    </source>
</evidence>
<comment type="caution">
    <text evidence="2">The sequence shown here is derived from an EMBL/GenBank/DDBJ whole genome shotgun (WGS) entry which is preliminary data.</text>
</comment>
<evidence type="ECO:0000256" key="1">
    <source>
        <dbReference type="SAM" id="Coils"/>
    </source>
</evidence>
<dbReference type="EMBL" id="VCJR02000001">
    <property type="protein sequence ID" value="NHK26673.1"/>
    <property type="molecule type" value="Genomic_DNA"/>
</dbReference>
<evidence type="ECO:0000313" key="3">
    <source>
        <dbReference type="EMBL" id="NHK26673.1"/>
    </source>
</evidence>
<name>A0A8J3EPX4_9PROT</name>
<dbReference type="Proteomes" id="UP000621856">
    <property type="component" value="Unassembled WGS sequence"/>
</dbReference>
<dbReference type="EMBL" id="BMGZ01000001">
    <property type="protein sequence ID" value="GGH93057.1"/>
    <property type="molecule type" value="Genomic_DNA"/>
</dbReference>
<dbReference type="Proteomes" id="UP000818603">
    <property type="component" value="Unassembled WGS sequence"/>
</dbReference>
<accession>A0A8J3EPX4</accession>
<reference evidence="2" key="3">
    <citation type="submission" date="2020-09" db="EMBL/GenBank/DDBJ databases">
        <authorList>
            <person name="Sun Q."/>
            <person name="Zhou Y."/>
        </authorList>
    </citation>
    <scope>NUCLEOTIDE SEQUENCE</scope>
    <source>
        <strain evidence="2">CGMCC 1.14984</strain>
    </source>
</reference>
<proteinExistence type="predicted"/>
<reference evidence="2" key="1">
    <citation type="journal article" date="2014" name="Int. J. Syst. Evol. Microbiol.">
        <title>Complete genome sequence of Corynebacterium casei LMG S-19264T (=DSM 44701T), isolated from a smear-ripened cheese.</title>
        <authorList>
            <consortium name="US DOE Joint Genome Institute (JGI-PGF)"/>
            <person name="Walter F."/>
            <person name="Albersmeier A."/>
            <person name="Kalinowski J."/>
            <person name="Ruckert C."/>
        </authorList>
    </citation>
    <scope>NUCLEOTIDE SEQUENCE</scope>
    <source>
        <strain evidence="2">CGMCC 1.14984</strain>
    </source>
</reference>
<keyword evidence="1" id="KW-0175">Coiled coil</keyword>
<dbReference type="RefSeq" id="WP_155136646.1">
    <property type="nucleotide sequence ID" value="NZ_BMGZ01000001.1"/>
</dbReference>
<organism evidence="2 4">
    <name type="scientific">Aquisalinus luteolus</name>
    <dbReference type="NCBI Taxonomy" id="1566827"/>
    <lineage>
        <taxon>Bacteria</taxon>
        <taxon>Pseudomonadati</taxon>
        <taxon>Pseudomonadota</taxon>
        <taxon>Alphaproteobacteria</taxon>
        <taxon>Parvularculales</taxon>
        <taxon>Parvularculaceae</taxon>
        <taxon>Aquisalinus</taxon>
    </lineage>
</organism>